<evidence type="ECO:0000256" key="1">
    <source>
        <dbReference type="ARBA" id="ARBA00006484"/>
    </source>
</evidence>
<evidence type="ECO:0000313" key="3">
    <source>
        <dbReference type="EMBL" id="KAF2004399.1"/>
    </source>
</evidence>
<dbReference type="OrthoDB" id="5336600at2759"/>
<dbReference type="EMBL" id="ML977567">
    <property type="protein sequence ID" value="KAF2004399.1"/>
    <property type="molecule type" value="Genomic_DNA"/>
</dbReference>
<dbReference type="Pfam" id="PF00106">
    <property type="entry name" value="adh_short"/>
    <property type="match status" value="1"/>
</dbReference>
<dbReference type="AlphaFoldDB" id="A0A6A5WUK2"/>
<evidence type="ECO:0000256" key="2">
    <source>
        <dbReference type="ARBA" id="ARBA00023002"/>
    </source>
</evidence>
<protein>
    <submittedName>
        <fullName evidence="3">NAD(P)-binding protein</fullName>
    </submittedName>
</protein>
<keyword evidence="4" id="KW-1185">Reference proteome</keyword>
<gene>
    <name evidence="3" type="ORF">P154DRAFT_519266</name>
</gene>
<dbReference type="GO" id="GO:0016491">
    <property type="term" value="F:oxidoreductase activity"/>
    <property type="evidence" value="ECO:0007669"/>
    <property type="project" value="UniProtKB-KW"/>
</dbReference>
<evidence type="ECO:0000313" key="4">
    <source>
        <dbReference type="Proteomes" id="UP000799779"/>
    </source>
</evidence>
<dbReference type="Proteomes" id="UP000799779">
    <property type="component" value="Unassembled WGS sequence"/>
</dbReference>
<organism evidence="3 4">
    <name type="scientific">Amniculicola lignicola CBS 123094</name>
    <dbReference type="NCBI Taxonomy" id="1392246"/>
    <lineage>
        <taxon>Eukaryota</taxon>
        <taxon>Fungi</taxon>
        <taxon>Dikarya</taxon>
        <taxon>Ascomycota</taxon>
        <taxon>Pezizomycotina</taxon>
        <taxon>Dothideomycetes</taxon>
        <taxon>Pleosporomycetidae</taxon>
        <taxon>Pleosporales</taxon>
        <taxon>Amniculicolaceae</taxon>
        <taxon>Amniculicola</taxon>
    </lineage>
</organism>
<dbReference type="SUPFAM" id="SSF51735">
    <property type="entry name" value="NAD(P)-binding Rossmann-fold domains"/>
    <property type="match status" value="1"/>
</dbReference>
<sequence>MSASRTLVVFGSGPGVGNHVAAEFAAHGFNHVILLARNEARLQDDAAQVYQASSSVKVDMLRIDLSDLASIPAVLKKIDELSSDIEAILFNAARISGSQVLTTPIEELQEDFTVTNLALYAISQWGIPHLQARAKSNSSAKPSLLVPNSHLPWDPVPELLSLSLVKASQRNMVQSLSRAFTKDGVHIGLITIEGVVATDKELLNPLNIARQTWKFFESGTGLEVNIKE</sequence>
<dbReference type="InterPro" id="IPR036291">
    <property type="entry name" value="NAD(P)-bd_dom_sf"/>
</dbReference>
<keyword evidence="2" id="KW-0560">Oxidoreductase</keyword>
<comment type="similarity">
    <text evidence="1">Belongs to the short-chain dehydrogenases/reductases (SDR) family.</text>
</comment>
<accession>A0A6A5WUK2</accession>
<reference evidence="3" key="1">
    <citation type="journal article" date="2020" name="Stud. Mycol.">
        <title>101 Dothideomycetes genomes: a test case for predicting lifestyles and emergence of pathogens.</title>
        <authorList>
            <person name="Haridas S."/>
            <person name="Albert R."/>
            <person name="Binder M."/>
            <person name="Bloem J."/>
            <person name="Labutti K."/>
            <person name="Salamov A."/>
            <person name="Andreopoulos B."/>
            <person name="Baker S."/>
            <person name="Barry K."/>
            <person name="Bills G."/>
            <person name="Bluhm B."/>
            <person name="Cannon C."/>
            <person name="Castanera R."/>
            <person name="Culley D."/>
            <person name="Daum C."/>
            <person name="Ezra D."/>
            <person name="Gonzalez J."/>
            <person name="Henrissat B."/>
            <person name="Kuo A."/>
            <person name="Liang C."/>
            <person name="Lipzen A."/>
            <person name="Lutzoni F."/>
            <person name="Magnuson J."/>
            <person name="Mondo S."/>
            <person name="Nolan M."/>
            <person name="Ohm R."/>
            <person name="Pangilinan J."/>
            <person name="Park H.-J."/>
            <person name="Ramirez L."/>
            <person name="Alfaro M."/>
            <person name="Sun H."/>
            <person name="Tritt A."/>
            <person name="Yoshinaga Y."/>
            <person name="Zwiers L.-H."/>
            <person name="Turgeon B."/>
            <person name="Goodwin S."/>
            <person name="Spatafora J."/>
            <person name="Crous P."/>
            <person name="Grigoriev I."/>
        </authorList>
    </citation>
    <scope>NUCLEOTIDE SEQUENCE</scope>
    <source>
        <strain evidence="3">CBS 123094</strain>
    </source>
</reference>
<dbReference type="InterPro" id="IPR002347">
    <property type="entry name" value="SDR_fam"/>
</dbReference>
<proteinExistence type="inferred from homology"/>
<name>A0A6A5WUK2_9PLEO</name>
<dbReference type="Gene3D" id="3.40.50.720">
    <property type="entry name" value="NAD(P)-binding Rossmann-like Domain"/>
    <property type="match status" value="1"/>
</dbReference>
<dbReference type="PANTHER" id="PTHR43669:SF3">
    <property type="entry name" value="ALCOHOL DEHYDROGENASE, PUTATIVE (AFU_ORTHOLOGUE AFUA_3G03445)-RELATED"/>
    <property type="match status" value="1"/>
</dbReference>
<dbReference type="PANTHER" id="PTHR43669">
    <property type="entry name" value="5-KETO-D-GLUCONATE 5-REDUCTASE"/>
    <property type="match status" value="1"/>
</dbReference>